<name>A0A543AW71_9ACTN</name>
<dbReference type="InParanoid" id="A0A543AW71"/>
<proteinExistence type="predicted"/>
<dbReference type="Proteomes" id="UP000317043">
    <property type="component" value="Unassembled WGS sequence"/>
</dbReference>
<dbReference type="EMBL" id="VFOW01000001">
    <property type="protein sequence ID" value="TQL76833.1"/>
    <property type="molecule type" value="Genomic_DNA"/>
</dbReference>
<dbReference type="OrthoDB" id="4048184at2"/>
<evidence type="ECO:0000313" key="1">
    <source>
        <dbReference type="EMBL" id="TQL76833.1"/>
    </source>
</evidence>
<gene>
    <name evidence="1" type="ORF">FB566_2373</name>
</gene>
<evidence type="ECO:0000313" key="2">
    <source>
        <dbReference type="Proteomes" id="UP000317043"/>
    </source>
</evidence>
<keyword evidence="2" id="KW-1185">Reference proteome</keyword>
<accession>A0A543AW71</accession>
<organism evidence="1 2">
    <name type="scientific">Stackebrandtia endophytica</name>
    <dbReference type="NCBI Taxonomy" id="1496996"/>
    <lineage>
        <taxon>Bacteria</taxon>
        <taxon>Bacillati</taxon>
        <taxon>Actinomycetota</taxon>
        <taxon>Actinomycetes</taxon>
        <taxon>Glycomycetales</taxon>
        <taxon>Glycomycetaceae</taxon>
        <taxon>Stackebrandtia</taxon>
    </lineage>
</organism>
<reference evidence="1 2" key="1">
    <citation type="submission" date="2019-06" db="EMBL/GenBank/DDBJ databases">
        <title>Sequencing the genomes of 1000 actinobacteria strains.</title>
        <authorList>
            <person name="Klenk H.-P."/>
        </authorList>
    </citation>
    <scope>NUCLEOTIDE SEQUENCE [LARGE SCALE GENOMIC DNA]</scope>
    <source>
        <strain evidence="1 2">DSM 45928</strain>
    </source>
</reference>
<dbReference type="RefSeq" id="WP_142038832.1">
    <property type="nucleotide sequence ID" value="NZ_JBHTGS010000001.1"/>
</dbReference>
<comment type="caution">
    <text evidence="1">The sequence shown here is derived from an EMBL/GenBank/DDBJ whole genome shotgun (WGS) entry which is preliminary data.</text>
</comment>
<dbReference type="AlphaFoldDB" id="A0A543AW71"/>
<protein>
    <submittedName>
        <fullName evidence="1">Uncharacterized protein</fullName>
    </submittedName>
</protein>
<sequence>MSHLATQPMVDASAGFQKTLSETPVKDLHKFTVGLSAPLLEMAKAYSAIANGIAQGPAAAASSRYSGIASTLHQLASGADEGVGEVYALIEADLNRINNPRPGEHLADYSNNQS</sequence>